<dbReference type="PANTHER" id="PTHR33204">
    <property type="entry name" value="TRANSCRIPTIONAL REGULATOR, MARR FAMILY"/>
    <property type="match status" value="1"/>
</dbReference>
<dbReference type="Proteomes" id="UP000292027">
    <property type="component" value="Unassembled WGS sequence"/>
</dbReference>
<dbReference type="InterPro" id="IPR036388">
    <property type="entry name" value="WH-like_DNA-bd_sf"/>
</dbReference>
<dbReference type="GO" id="GO:0003677">
    <property type="term" value="F:DNA binding"/>
    <property type="evidence" value="ECO:0007669"/>
    <property type="project" value="UniProtKB-KW"/>
</dbReference>
<evidence type="ECO:0000313" key="6">
    <source>
        <dbReference type="Proteomes" id="UP000292027"/>
    </source>
</evidence>
<dbReference type="Gene3D" id="1.10.10.10">
    <property type="entry name" value="Winged helix-like DNA-binding domain superfamily/Winged helix DNA-binding domain"/>
    <property type="match status" value="1"/>
</dbReference>
<keyword evidence="6" id="KW-1185">Reference proteome</keyword>
<keyword evidence="2" id="KW-0238">DNA-binding</keyword>
<dbReference type="EMBL" id="SHKR01000015">
    <property type="protein sequence ID" value="RZU11043.1"/>
    <property type="molecule type" value="Genomic_DNA"/>
</dbReference>
<evidence type="ECO:0000259" key="4">
    <source>
        <dbReference type="PROSITE" id="PS51118"/>
    </source>
</evidence>
<accession>A0A4Q7WMP9</accession>
<keyword evidence="1" id="KW-0805">Transcription regulation</keyword>
<name>A0A4Q7WMP9_9ACTN</name>
<gene>
    <name evidence="5" type="ORF">EV645_6201</name>
</gene>
<dbReference type="SUPFAM" id="SSF46785">
    <property type="entry name" value="Winged helix' DNA-binding domain"/>
    <property type="match status" value="1"/>
</dbReference>
<dbReference type="AlphaFoldDB" id="A0A4Q7WMP9"/>
<evidence type="ECO:0000313" key="5">
    <source>
        <dbReference type="EMBL" id="RZU11043.1"/>
    </source>
</evidence>
<dbReference type="InterPro" id="IPR002577">
    <property type="entry name" value="HTH_HxlR"/>
</dbReference>
<evidence type="ECO:0000256" key="3">
    <source>
        <dbReference type="ARBA" id="ARBA00023163"/>
    </source>
</evidence>
<dbReference type="InterPro" id="IPR036390">
    <property type="entry name" value="WH_DNA-bd_sf"/>
</dbReference>
<evidence type="ECO:0000256" key="1">
    <source>
        <dbReference type="ARBA" id="ARBA00023015"/>
    </source>
</evidence>
<keyword evidence="3" id="KW-0804">Transcription</keyword>
<proteinExistence type="predicted"/>
<protein>
    <submittedName>
        <fullName evidence="5">HxlR family transcriptional regulator</fullName>
    </submittedName>
</protein>
<feature type="domain" description="HTH hxlR-type" evidence="4">
    <location>
        <begin position="20"/>
        <end position="117"/>
    </location>
</feature>
<sequence>MTQLTTLGGMRNTSFASMHCSLAQSLELIGDWWTPLVLRDLYLGLNRFDQFVTDLGISRNLLTDRLTTLVDGGLVRRTPYQQNPVRYSYELTEAGQELVPILIALTAWGDRWATPPAGQPLRFTHTTCGKVTTATVCCSECGETLEMDDVRPSPGPGGRTAPGTALIESVLSGLKPKA</sequence>
<evidence type="ECO:0000256" key="2">
    <source>
        <dbReference type="ARBA" id="ARBA00023125"/>
    </source>
</evidence>
<comment type="caution">
    <text evidence="5">The sequence shown here is derived from an EMBL/GenBank/DDBJ whole genome shotgun (WGS) entry which is preliminary data.</text>
</comment>
<organism evidence="5 6">
    <name type="scientific">Kribbella rubisoli</name>
    <dbReference type="NCBI Taxonomy" id="3075929"/>
    <lineage>
        <taxon>Bacteria</taxon>
        <taxon>Bacillati</taxon>
        <taxon>Actinomycetota</taxon>
        <taxon>Actinomycetes</taxon>
        <taxon>Propionibacteriales</taxon>
        <taxon>Kribbellaceae</taxon>
        <taxon>Kribbella</taxon>
    </lineage>
</organism>
<reference evidence="5 6" key="1">
    <citation type="journal article" date="2015" name="Stand. Genomic Sci.">
        <title>Genomic Encyclopedia of Bacterial and Archaeal Type Strains, Phase III: the genomes of soil and plant-associated and newly described type strains.</title>
        <authorList>
            <person name="Whitman W.B."/>
            <person name="Woyke T."/>
            <person name="Klenk H.P."/>
            <person name="Zhou Y."/>
            <person name="Lilburn T.G."/>
            <person name="Beck B.J."/>
            <person name="De Vos P."/>
            <person name="Vandamme P."/>
            <person name="Eisen J.A."/>
            <person name="Garrity G."/>
            <person name="Hugenholtz P."/>
            <person name="Kyrpides N.C."/>
        </authorList>
    </citation>
    <scope>NUCLEOTIDE SEQUENCE [LARGE SCALE GENOMIC DNA]</scope>
    <source>
        <strain evidence="5 6">VKM Ac-2540</strain>
    </source>
</reference>
<dbReference type="PANTHER" id="PTHR33204:SF36">
    <property type="entry name" value="TRANSCRIPTIONAL REGULATORY PROTEIN"/>
    <property type="match status" value="1"/>
</dbReference>
<dbReference type="Pfam" id="PF01638">
    <property type="entry name" value="HxlR"/>
    <property type="match status" value="1"/>
</dbReference>
<dbReference type="PROSITE" id="PS51118">
    <property type="entry name" value="HTH_HXLR"/>
    <property type="match status" value="1"/>
</dbReference>